<dbReference type="GO" id="GO:0016787">
    <property type="term" value="F:hydrolase activity"/>
    <property type="evidence" value="ECO:0007669"/>
    <property type="project" value="UniProtKB-UniRule"/>
</dbReference>
<dbReference type="Proteomes" id="UP001084197">
    <property type="component" value="Unassembled WGS sequence"/>
</dbReference>
<dbReference type="InterPro" id="IPR016035">
    <property type="entry name" value="Acyl_Trfase/lysoPLipase"/>
</dbReference>
<dbReference type="PANTHER" id="PTHR46394">
    <property type="entry name" value="ANNEXIN"/>
    <property type="match status" value="1"/>
</dbReference>
<feature type="active site" description="Proton acceptor" evidence="2">
    <location>
        <position position="185"/>
    </location>
</feature>
<dbReference type="Pfam" id="PF01734">
    <property type="entry name" value="Patatin"/>
    <property type="match status" value="1"/>
</dbReference>
<proteinExistence type="predicted"/>
<dbReference type="PROSITE" id="PS51635">
    <property type="entry name" value="PNPLA"/>
    <property type="match status" value="1"/>
</dbReference>
<protein>
    <submittedName>
        <fullName evidence="4">Patatin-like phospholipase family protein</fullName>
    </submittedName>
</protein>
<feature type="short sequence motif" description="GXSXG" evidence="2">
    <location>
        <begin position="36"/>
        <end position="40"/>
    </location>
</feature>
<dbReference type="PANTHER" id="PTHR46394:SF1">
    <property type="entry name" value="PNPLA DOMAIN-CONTAINING PROTEIN"/>
    <property type="match status" value="1"/>
</dbReference>
<evidence type="ECO:0000313" key="4">
    <source>
        <dbReference type="EMBL" id="MCZ0704077.1"/>
    </source>
</evidence>
<dbReference type="AlphaFoldDB" id="A0A9J6RF58"/>
<reference evidence="4" key="1">
    <citation type="submission" date="2022-11" db="EMBL/GenBank/DDBJ databases">
        <title>WGS of Natronobacillus azotifigens 24KS-1, an anaerobic diazotrophic haloalkaliphile from soda-rich habitats.</title>
        <authorList>
            <person name="Sorokin D.Y."/>
            <person name="Merkel A.Y."/>
        </authorList>
    </citation>
    <scope>NUCLEOTIDE SEQUENCE</scope>
    <source>
        <strain evidence="4">24KS-1</strain>
    </source>
</reference>
<dbReference type="EMBL" id="JAPRAT010000027">
    <property type="protein sequence ID" value="MCZ0704077.1"/>
    <property type="molecule type" value="Genomic_DNA"/>
</dbReference>
<dbReference type="InterPro" id="IPR002641">
    <property type="entry name" value="PNPLA_dom"/>
</dbReference>
<accession>A0A9J6RF58</accession>
<sequence length="296" mass="33364">MKIDGVFSGGGVKAFAFIGAMEQLEEKGYSFERVAGSSAGAILASLLAAGYKNEELKEIFMDLDVKQFMDGARLERYLPFIKWISLYFALGLYKGDVFEHWIHDTLAKKNIYTFADLPPGTLKVIVADLTVGKMVVIPDDVKRIYGVDPSNFPVAKAVRMSASLPYFFRPKKIWDQKHKKHIIVDGSLLSNLPMWVFDGDRKFQKRPLLGIKLSANYDKIMIGKITDALKLTKSLFTTMQIAHDQRYIVMHQQNNVLFLPVSEVGVADFHLSQASKQNLVDLGKTKTAAFLKNWPH</sequence>
<keyword evidence="1 2" id="KW-0443">Lipid metabolism</keyword>
<evidence type="ECO:0000313" key="5">
    <source>
        <dbReference type="Proteomes" id="UP001084197"/>
    </source>
</evidence>
<dbReference type="Gene3D" id="3.40.1090.10">
    <property type="entry name" value="Cytosolic phospholipase A2 catalytic domain"/>
    <property type="match status" value="2"/>
</dbReference>
<feature type="domain" description="PNPLA" evidence="3">
    <location>
        <begin position="5"/>
        <end position="198"/>
    </location>
</feature>
<dbReference type="GO" id="GO:0016042">
    <property type="term" value="P:lipid catabolic process"/>
    <property type="evidence" value="ECO:0007669"/>
    <property type="project" value="UniProtKB-UniRule"/>
</dbReference>
<organism evidence="4 5">
    <name type="scientific">Natronobacillus azotifigens</name>
    <dbReference type="NCBI Taxonomy" id="472978"/>
    <lineage>
        <taxon>Bacteria</taxon>
        <taxon>Bacillati</taxon>
        <taxon>Bacillota</taxon>
        <taxon>Bacilli</taxon>
        <taxon>Bacillales</taxon>
        <taxon>Bacillaceae</taxon>
        <taxon>Natronobacillus</taxon>
    </lineage>
</organism>
<dbReference type="CDD" id="cd07207">
    <property type="entry name" value="Pat_ExoU_VipD_like"/>
    <property type="match status" value="1"/>
</dbReference>
<comment type="caution">
    <text evidence="2">Lacks conserved residue(s) required for the propagation of feature annotation.</text>
</comment>
<dbReference type="InterPro" id="IPR052580">
    <property type="entry name" value="Lipid_Hydrolase"/>
</dbReference>
<keyword evidence="2" id="KW-0378">Hydrolase</keyword>
<keyword evidence="5" id="KW-1185">Reference proteome</keyword>
<dbReference type="RefSeq" id="WP_268780844.1">
    <property type="nucleotide sequence ID" value="NZ_JAPRAT010000027.1"/>
</dbReference>
<dbReference type="SUPFAM" id="SSF52151">
    <property type="entry name" value="FabD/lysophospholipase-like"/>
    <property type="match status" value="1"/>
</dbReference>
<evidence type="ECO:0000256" key="1">
    <source>
        <dbReference type="ARBA" id="ARBA00023098"/>
    </source>
</evidence>
<name>A0A9J6RF58_9BACI</name>
<feature type="active site" description="Nucleophile" evidence="2">
    <location>
        <position position="38"/>
    </location>
</feature>
<gene>
    <name evidence="4" type="ORF">OWO01_12750</name>
</gene>
<keyword evidence="2" id="KW-0442">Lipid degradation</keyword>
<evidence type="ECO:0000256" key="2">
    <source>
        <dbReference type="PROSITE-ProRule" id="PRU01161"/>
    </source>
</evidence>
<comment type="caution">
    <text evidence="4">The sequence shown here is derived from an EMBL/GenBank/DDBJ whole genome shotgun (WGS) entry which is preliminary data.</text>
</comment>
<evidence type="ECO:0000259" key="3">
    <source>
        <dbReference type="PROSITE" id="PS51635"/>
    </source>
</evidence>